<evidence type="ECO:0000259" key="2">
    <source>
        <dbReference type="PROSITE" id="PS00125"/>
    </source>
</evidence>
<dbReference type="SUPFAM" id="SSF56300">
    <property type="entry name" value="Metallo-dependent phosphatases"/>
    <property type="match status" value="1"/>
</dbReference>
<name>A0A8R1INX3_CAEJA</name>
<evidence type="ECO:0000256" key="1">
    <source>
        <dbReference type="RuleBase" id="RU004273"/>
    </source>
</evidence>
<dbReference type="PANTHER" id="PTHR11668:SF285">
    <property type="entry name" value="SERINE_THREONINE-PROTEIN PHOSPHATASE-RELATED"/>
    <property type="match status" value="1"/>
</dbReference>
<dbReference type="CDD" id="cd00144">
    <property type="entry name" value="MPP_PPP_family"/>
    <property type="match status" value="1"/>
</dbReference>
<dbReference type="InterPro" id="IPR029052">
    <property type="entry name" value="Metallo-depent_PP-like"/>
</dbReference>
<dbReference type="PANTHER" id="PTHR11668">
    <property type="entry name" value="SERINE/THREONINE PROTEIN PHOSPHATASE"/>
    <property type="match status" value="1"/>
</dbReference>
<dbReference type="GO" id="GO:0004722">
    <property type="term" value="F:protein serine/threonine phosphatase activity"/>
    <property type="evidence" value="ECO:0007669"/>
    <property type="project" value="UniProtKB-EC"/>
</dbReference>
<comment type="similarity">
    <text evidence="1">Belongs to the PPP phosphatase family.</text>
</comment>
<keyword evidence="1" id="KW-0378">Hydrolase</keyword>
<evidence type="ECO:0000313" key="4">
    <source>
        <dbReference type="Proteomes" id="UP000005237"/>
    </source>
</evidence>
<organism evidence="3 4">
    <name type="scientific">Caenorhabditis japonica</name>
    <dbReference type="NCBI Taxonomy" id="281687"/>
    <lineage>
        <taxon>Eukaryota</taxon>
        <taxon>Metazoa</taxon>
        <taxon>Ecdysozoa</taxon>
        <taxon>Nematoda</taxon>
        <taxon>Chromadorea</taxon>
        <taxon>Rhabditida</taxon>
        <taxon>Rhabditina</taxon>
        <taxon>Rhabditomorpha</taxon>
        <taxon>Rhabditoidea</taxon>
        <taxon>Rhabditidae</taxon>
        <taxon>Peloderinae</taxon>
        <taxon>Caenorhabditis</taxon>
    </lineage>
</organism>
<comment type="catalytic activity">
    <reaction evidence="1">
        <text>O-phospho-L-threonyl-[protein] + H2O = L-threonyl-[protein] + phosphate</text>
        <dbReference type="Rhea" id="RHEA:47004"/>
        <dbReference type="Rhea" id="RHEA-COMP:11060"/>
        <dbReference type="Rhea" id="RHEA-COMP:11605"/>
        <dbReference type="ChEBI" id="CHEBI:15377"/>
        <dbReference type="ChEBI" id="CHEBI:30013"/>
        <dbReference type="ChEBI" id="CHEBI:43474"/>
        <dbReference type="ChEBI" id="CHEBI:61977"/>
        <dbReference type="EC" id="3.1.3.16"/>
    </reaction>
</comment>
<dbReference type="GO" id="GO:0005737">
    <property type="term" value="C:cytoplasm"/>
    <property type="evidence" value="ECO:0007669"/>
    <property type="project" value="TreeGrafter"/>
</dbReference>
<dbReference type="InterPro" id="IPR004843">
    <property type="entry name" value="Calcineurin-like_PHP"/>
</dbReference>
<dbReference type="Pfam" id="PF00149">
    <property type="entry name" value="Metallophos"/>
    <property type="match status" value="1"/>
</dbReference>
<dbReference type="PRINTS" id="PR00114">
    <property type="entry name" value="STPHPHTASE"/>
</dbReference>
<reference evidence="3" key="2">
    <citation type="submission" date="2022-06" db="UniProtKB">
        <authorList>
            <consortium name="EnsemblMetazoa"/>
        </authorList>
    </citation>
    <scope>IDENTIFICATION</scope>
    <source>
        <strain evidence="3">DF5081</strain>
    </source>
</reference>
<feature type="domain" description="Serine/threonine specific protein phosphatases" evidence="2">
    <location>
        <begin position="124"/>
        <end position="129"/>
    </location>
</feature>
<dbReference type="InterPro" id="IPR006186">
    <property type="entry name" value="Ser/Thr-sp_prot-phosphatase"/>
</dbReference>
<dbReference type="InterPro" id="IPR050341">
    <property type="entry name" value="PP1_catalytic_subunit"/>
</dbReference>
<dbReference type="Gene3D" id="3.60.21.10">
    <property type="match status" value="1"/>
</dbReference>
<dbReference type="EnsemblMetazoa" id="CJA35367.1">
    <property type="protein sequence ID" value="CJA35367.1"/>
    <property type="gene ID" value="WBGene00211214"/>
</dbReference>
<accession>A0A8R1INX3</accession>
<evidence type="ECO:0000313" key="3">
    <source>
        <dbReference type="EnsemblMetazoa" id="CJA35367.1"/>
    </source>
</evidence>
<keyword evidence="4" id="KW-1185">Reference proteome</keyword>
<reference evidence="4" key="1">
    <citation type="submission" date="2010-08" db="EMBL/GenBank/DDBJ databases">
        <authorList>
            <consortium name="Caenorhabditis japonica Sequencing Consortium"/>
            <person name="Wilson R.K."/>
        </authorList>
    </citation>
    <scope>NUCLEOTIDE SEQUENCE [LARGE SCALE GENOMIC DNA]</scope>
    <source>
        <strain evidence="4">DF5081</strain>
    </source>
</reference>
<dbReference type="PROSITE" id="PS00125">
    <property type="entry name" value="SER_THR_PHOSPHATASE"/>
    <property type="match status" value="1"/>
</dbReference>
<dbReference type="Proteomes" id="UP000005237">
    <property type="component" value="Unassembled WGS sequence"/>
</dbReference>
<dbReference type="EC" id="3.1.3.16" evidence="1"/>
<dbReference type="GO" id="GO:0005634">
    <property type="term" value="C:nucleus"/>
    <property type="evidence" value="ECO:0007669"/>
    <property type="project" value="TreeGrafter"/>
</dbReference>
<protein>
    <recommendedName>
        <fullName evidence="1">Serine/threonine-protein phosphatase</fullName>
        <ecNumber evidence="1">3.1.3.16</ecNumber>
    </recommendedName>
</protein>
<sequence length="194" mass="21965">MGIHTNIFEGETVDQLAQRMIDHILKWKSLDAFTNHQVNQVLDKVESVLKPLPAMLQLEHPITVVGDIHGQLDALIRYFDVIGYPPNVQFLFLGDYVDRGAKSLETSMLLFCYKIRHSQMIHLLRGNHECMKMNRLYGFHEELVRKRDSTCGGSIRGCSISSHCALESDRTSFACTAASRRLHIVGVVSRAQKA</sequence>
<dbReference type="SMART" id="SM00156">
    <property type="entry name" value="PP2Ac"/>
    <property type="match status" value="1"/>
</dbReference>
<dbReference type="AlphaFoldDB" id="A0A8R1INX3"/>
<proteinExistence type="inferred from homology"/>